<dbReference type="EMBL" id="BARU01027173">
    <property type="protein sequence ID" value="GAH71248.1"/>
    <property type="molecule type" value="Genomic_DNA"/>
</dbReference>
<sequence>RILAIRGGMKCIIKASGKVFLDDDADPDNGAATITETSSELMGTPLINRSSHQINYVEVRGGIDPNTGTPFSGVSQDASAQADGTGIIPYYKRLRELQSDLDCENVAIAIRTGTNFTPQIIRVRLRGIYADPGEVINLAYSNKSFTATNCYVDSVRMNVLNNVCNYSLNTGISDPITFNSPGYTYADETADDIAETLYATDINTVNLQMREGAGAAWLTGYIVIQPSEHVDGYFFIGSKVDNSRDITINFVYQESGNVIDIAWYIASQKA</sequence>
<accession>X1JN75</accession>
<comment type="caution">
    <text evidence="1">The sequence shown here is derived from an EMBL/GenBank/DDBJ whole genome shotgun (WGS) entry which is preliminary data.</text>
</comment>
<proteinExistence type="predicted"/>
<organism evidence="1">
    <name type="scientific">marine sediment metagenome</name>
    <dbReference type="NCBI Taxonomy" id="412755"/>
    <lineage>
        <taxon>unclassified sequences</taxon>
        <taxon>metagenomes</taxon>
        <taxon>ecological metagenomes</taxon>
    </lineage>
</organism>
<feature type="non-terminal residue" evidence="1">
    <location>
        <position position="270"/>
    </location>
</feature>
<evidence type="ECO:0000313" key="1">
    <source>
        <dbReference type="EMBL" id="GAH71248.1"/>
    </source>
</evidence>
<gene>
    <name evidence="1" type="ORF">S03H2_43544</name>
</gene>
<reference evidence="1" key="1">
    <citation type="journal article" date="2014" name="Front. Microbiol.">
        <title>High frequency of phylogenetically diverse reductive dehalogenase-homologous genes in deep subseafloor sedimentary metagenomes.</title>
        <authorList>
            <person name="Kawai M."/>
            <person name="Futagami T."/>
            <person name="Toyoda A."/>
            <person name="Takaki Y."/>
            <person name="Nishi S."/>
            <person name="Hori S."/>
            <person name="Arai W."/>
            <person name="Tsubouchi T."/>
            <person name="Morono Y."/>
            <person name="Uchiyama I."/>
            <person name="Ito T."/>
            <person name="Fujiyama A."/>
            <person name="Inagaki F."/>
            <person name="Takami H."/>
        </authorList>
    </citation>
    <scope>NUCLEOTIDE SEQUENCE</scope>
    <source>
        <strain evidence="1">Expedition CK06-06</strain>
    </source>
</reference>
<dbReference type="AlphaFoldDB" id="X1JN75"/>
<protein>
    <submittedName>
        <fullName evidence="1">Uncharacterized protein</fullName>
    </submittedName>
</protein>
<feature type="non-terminal residue" evidence="1">
    <location>
        <position position="1"/>
    </location>
</feature>
<name>X1JN75_9ZZZZ</name>